<evidence type="ECO:0000313" key="3">
    <source>
        <dbReference type="Proteomes" id="UP001196413"/>
    </source>
</evidence>
<keyword evidence="1" id="KW-0812">Transmembrane</keyword>
<gene>
    <name evidence="2" type="ORF">KIN20_019120</name>
</gene>
<accession>A0AAD5N522</accession>
<dbReference type="EMBL" id="JAHQIW010003811">
    <property type="protein sequence ID" value="KAJ1360199.1"/>
    <property type="molecule type" value="Genomic_DNA"/>
</dbReference>
<proteinExistence type="predicted"/>
<comment type="caution">
    <text evidence="2">The sequence shown here is derived from an EMBL/GenBank/DDBJ whole genome shotgun (WGS) entry which is preliminary data.</text>
</comment>
<sequence>MNEVNGHLLPLRFTVLGLSRHLMKWPATKSFLMDISSIQRLRPRYTCDRSYVEVFCGDCTDRTLSSWSSLKLEAYRTQRRISRASLSGKEYQDSSIQVTSLALLIAFLIYVAVGALLLPALNGQTLAFYSNKLALAPVLGFTISDRVKLSSDIFYHFYDLYSADTDEFPICCDTIHHLIYGLWKERMGGGECLRFQHGNRSMALMRCTCESSIYGQCIASHDVTDLAAVLLDDAIAQDSGAKIDFFNGLYFNFLCLTAIDFGQLVPTSLNDVEEFSSTLE</sequence>
<name>A0AAD5N522_PARTN</name>
<dbReference type="AlphaFoldDB" id="A0AAD5N522"/>
<keyword evidence="1" id="KW-1133">Transmembrane helix</keyword>
<organism evidence="2 3">
    <name type="scientific">Parelaphostrongylus tenuis</name>
    <name type="common">Meningeal worm</name>
    <dbReference type="NCBI Taxonomy" id="148309"/>
    <lineage>
        <taxon>Eukaryota</taxon>
        <taxon>Metazoa</taxon>
        <taxon>Ecdysozoa</taxon>
        <taxon>Nematoda</taxon>
        <taxon>Chromadorea</taxon>
        <taxon>Rhabditida</taxon>
        <taxon>Rhabditina</taxon>
        <taxon>Rhabditomorpha</taxon>
        <taxon>Strongyloidea</taxon>
        <taxon>Metastrongylidae</taxon>
        <taxon>Parelaphostrongylus</taxon>
    </lineage>
</organism>
<dbReference type="SUPFAM" id="SSF81324">
    <property type="entry name" value="Voltage-gated potassium channels"/>
    <property type="match status" value="1"/>
</dbReference>
<evidence type="ECO:0000256" key="1">
    <source>
        <dbReference type="SAM" id="Phobius"/>
    </source>
</evidence>
<feature type="transmembrane region" description="Helical" evidence="1">
    <location>
        <begin position="101"/>
        <end position="121"/>
    </location>
</feature>
<keyword evidence="1" id="KW-0472">Membrane</keyword>
<keyword evidence="3" id="KW-1185">Reference proteome</keyword>
<reference evidence="2" key="1">
    <citation type="submission" date="2021-06" db="EMBL/GenBank/DDBJ databases">
        <title>Parelaphostrongylus tenuis whole genome reference sequence.</title>
        <authorList>
            <person name="Garwood T.J."/>
            <person name="Larsen P.A."/>
            <person name="Fountain-Jones N.M."/>
            <person name="Garbe J.R."/>
            <person name="Macchietto M.G."/>
            <person name="Kania S.A."/>
            <person name="Gerhold R.W."/>
            <person name="Richards J.E."/>
            <person name="Wolf T.M."/>
        </authorList>
    </citation>
    <scope>NUCLEOTIDE SEQUENCE</scope>
    <source>
        <strain evidence="2">MNPRO001-30</strain>
        <tissue evidence="2">Meninges</tissue>
    </source>
</reference>
<evidence type="ECO:0000313" key="2">
    <source>
        <dbReference type="EMBL" id="KAJ1360199.1"/>
    </source>
</evidence>
<protein>
    <submittedName>
        <fullName evidence="2">Uncharacterized protein</fullName>
    </submittedName>
</protein>
<dbReference type="Proteomes" id="UP001196413">
    <property type="component" value="Unassembled WGS sequence"/>
</dbReference>